<evidence type="ECO:0000313" key="3">
    <source>
        <dbReference type="EMBL" id="CDX55934.1"/>
    </source>
</evidence>
<evidence type="ECO:0000256" key="1">
    <source>
        <dbReference type="SAM" id="MobiDB-lite"/>
    </source>
</evidence>
<protein>
    <recommendedName>
        <fullName evidence="2">RepB plasmid partition domain-containing protein</fullName>
    </recommendedName>
</protein>
<dbReference type="AlphaFoldDB" id="A0A090GAI4"/>
<dbReference type="InterPro" id="IPR011111">
    <property type="entry name" value="Plasmid_RepB"/>
</dbReference>
<gene>
    <name evidence="3" type="ORF">MPL3365_210149</name>
</gene>
<sequence>MMEAEGHILKSSRQAIHLTGGLCEPAGPLHKYVFLRSLKKQNEEMRAFIVEAGDARERLEVAVEAFRELLAMDVFRDLLTTERLGVLPQPLLDRIANTHPEDRIAPAELDNFESMNPGLIGGICPEVLDLLIDCVVPLKMFGLLRQVVPDRQVEIAKLMLALRRVKLNTARVFIILTPQSQLTDTSKLRQQFPGIEAVQLAAMESELADLSSRFQRAAEQSGIWNLELVAARGYIRRLMESAKVVRYLALHFPPHLKGFQTLLDFSMHVDPSMRRRKRPGPKLKKDPVRLRAPKVAAKHG</sequence>
<dbReference type="EMBL" id="CCNE01000014">
    <property type="protein sequence ID" value="CDX55934.1"/>
    <property type="molecule type" value="Genomic_DNA"/>
</dbReference>
<proteinExistence type="predicted"/>
<feature type="domain" description="RepB plasmid partition" evidence="2">
    <location>
        <begin position="119"/>
        <end position="259"/>
    </location>
</feature>
<accession>A0A090GAI4</accession>
<organism evidence="3 4">
    <name type="scientific">Mesorhizobium plurifarium</name>
    <dbReference type="NCBI Taxonomy" id="69974"/>
    <lineage>
        <taxon>Bacteria</taxon>
        <taxon>Pseudomonadati</taxon>
        <taxon>Pseudomonadota</taxon>
        <taxon>Alphaproteobacteria</taxon>
        <taxon>Hyphomicrobiales</taxon>
        <taxon>Phyllobacteriaceae</taxon>
        <taxon>Mesorhizobium</taxon>
    </lineage>
</organism>
<evidence type="ECO:0000313" key="4">
    <source>
        <dbReference type="Proteomes" id="UP000046122"/>
    </source>
</evidence>
<reference evidence="3 4" key="1">
    <citation type="submission" date="2014-08" db="EMBL/GenBank/DDBJ databases">
        <authorList>
            <person name="Moulin Lionel"/>
        </authorList>
    </citation>
    <scope>NUCLEOTIDE SEQUENCE [LARGE SCALE GENOMIC DNA]</scope>
</reference>
<dbReference type="Proteomes" id="UP000046122">
    <property type="component" value="Unassembled WGS sequence"/>
</dbReference>
<evidence type="ECO:0000259" key="2">
    <source>
        <dbReference type="Pfam" id="PF07506"/>
    </source>
</evidence>
<dbReference type="Pfam" id="PF07506">
    <property type="entry name" value="RepB"/>
    <property type="match status" value="1"/>
</dbReference>
<name>A0A090GAI4_MESPL</name>
<feature type="region of interest" description="Disordered" evidence="1">
    <location>
        <begin position="272"/>
        <end position="300"/>
    </location>
</feature>